<evidence type="ECO:0000313" key="3">
    <source>
        <dbReference type="EMBL" id="MCI0183704.1"/>
    </source>
</evidence>
<keyword evidence="1" id="KW-1133">Transmembrane helix</keyword>
<evidence type="ECO:0000256" key="1">
    <source>
        <dbReference type="SAM" id="Phobius"/>
    </source>
</evidence>
<feature type="transmembrane region" description="Helical" evidence="1">
    <location>
        <begin position="150"/>
        <end position="167"/>
    </location>
</feature>
<keyword evidence="1" id="KW-0812">Transmembrane</keyword>
<feature type="transmembrane region" description="Helical" evidence="1">
    <location>
        <begin position="203"/>
        <end position="220"/>
    </location>
</feature>
<dbReference type="InterPro" id="IPR000326">
    <property type="entry name" value="PAP2/HPO"/>
</dbReference>
<dbReference type="EMBL" id="JALBUF010000006">
    <property type="protein sequence ID" value="MCI0183704.1"/>
    <property type="molecule type" value="Genomic_DNA"/>
</dbReference>
<feature type="transmembrane region" description="Helical" evidence="1">
    <location>
        <begin position="35"/>
        <end position="51"/>
    </location>
</feature>
<comment type="caution">
    <text evidence="3">The sequence shown here is derived from an EMBL/GenBank/DDBJ whole genome shotgun (WGS) entry which is preliminary data.</text>
</comment>
<dbReference type="Pfam" id="PF01569">
    <property type="entry name" value="PAP2"/>
    <property type="match status" value="1"/>
</dbReference>
<dbReference type="AlphaFoldDB" id="A0A9X1V9H5"/>
<dbReference type="RefSeq" id="WP_241714319.1">
    <property type="nucleotide sequence ID" value="NZ_JALBUF010000006.1"/>
</dbReference>
<keyword evidence="1" id="KW-0472">Membrane</keyword>
<dbReference type="PANTHER" id="PTHR14969:SF13">
    <property type="entry name" value="AT30094P"/>
    <property type="match status" value="1"/>
</dbReference>
<dbReference type="PANTHER" id="PTHR14969">
    <property type="entry name" value="SPHINGOSINE-1-PHOSPHATE PHOSPHOHYDROLASE"/>
    <property type="match status" value="1"/>
</dbReference>
<feature type="transmembrane region" description="Helical" evidence="1">
    <location>
        <begin position="259"/>
        <end position="280"/>
    </location>
</feature>
<feature type="domain" description="Phosphatidic acid phosphatase type 2/haloperoxidase" evidence="2">
    <location>
        <begin position="57"/>
        <end position="167"/>
    </location>
</feature>
<gene>
    <name evidence="3" type="ORF">MM817_01995</name>
</gene>
<dbReference type="SMART" id="SM00014">
    <property type="entry name" value="acidPPc"/>
    <property type="match status" value="1"/>
</dbReference>
<name>A0A9X1V9H5_9BACL</name>
<organism evidence="3 4">
    <name type="scientific">Sulfoacidibacillus ferrooxidans</name>
    <dbReference type="NCBI Taxonomy" id="2005001"/>
    <lineage>
        <taxon>Bacteria</taxon>
        <taxon>Bacillati</taxon>
        <taxon>Bacillota</taxon>
        <taxon>Bacilli</taxon>
        <taxon>Bacillales</taxon>
        <taxon>Alicyclobacillaceae</taxon>
        <taxon>Sulfoacidibacillus</taxon>
    </lineage>
</organism>
<accession>A0A9X1V9H5</accession>
<evidence type="ECO:0000313" key="4">
    <source>
        <dbReference type="Proteomes" id="UP001139263"/>
    </source>
</evidence>
<dbReference type="Gene3D" id="1.20.144.10">
    <property type="entry name" value="Phosphatidic acid phosphatase type 2/haloperoxidase"/>
    <property type="match status" value="1"/>
</dbReference>
<reference evidence="3" key="1">
    <citation type="submission" date="2022-03" db="EMBL/GenBank/DDBJ databases">
        <title>Draft Genome Sequence of Firmicute Strain S0AB, a Heterotrophic Iron/Sulfur-Oxidizing Extreme Acidophile.</title>
        <authorList>
            <person name="Vergara E."/>
            <person name="Pakostova E."/>
            <person name="Johnson D.B."/>
            <person name="Holmes D.S."/>
        </authorList>
    </citation>
    <scope>NUCLEOTIDE SEQUENCE</scope>
    <source>
        <strain evidence="3">S0AB</strain>
    </source>
</reference>
<feature type="transmembrane region" description="Helical" evidence="1">
    <location>
        <begin position="127"/>
        <end position="144"/>
    </location>
</feature>
<feature type="transmembrane region" description="Helical" evidence="1">
    <location>
        <begin position="179"/>
        <end position="197"/>
    </location>
</feature>
<evidence type="ECO:0000259" key="2">
    <source>
        <dbReference type="SMART" id="SM00014"/>
    </source>
</evidence>
<feature type="transmembrane region" description="Helical" evidence="1">
    <location>
        <begin position="58"/>
        <end position="75"/>
    </location>
</feature>
<feature type="transmembrane region" description="Helical" evidence="1">
    <location>
        <begin position="232"/>
        <end position="253"/>
    </location>
</feature>
<dbReference type="SUPFAM" id="SSF48317">
    <property type="entry name" value="Acid phosphatase/Vanadium-dependent haloperoxidase"/>
    <property type="match status" value="1"/>
</dbReference>
<dbReference type="InterPro" id="IPR036938">
    <property type="entry name" value="PAP2/HPO_sf"/>
</dbReference>
<protein>
    <recommendedName>
        <fullName evidence="2">Phosphatidic acid phosphatase type 2/haloperoxidase domain-containing protein</fullName>
    </recommendedName>
</protein>
<sequence>MKWQALQAHMLIGLQTALGSHWDSIAIGLSFLGNYFTYRYLVIGLVIVVGTEYALETGIIALLAMISADALKLLFLTKRPFEMHYPIRSLYTDSAAGASFPSGHAEVATAVYALFARTMRIQKKRWWWLWLLIPLFIGISRLYLGVHWPIDVVSGWIFGWMLFELTILRPGYGHMSMRFGILSPVWWIIILLLSNFITFGSDTVGMLRFVAMFSLFSYFTPPVLPARSLGVMLFRAGIVLFPMWLLSVILRHVLGAGAIPIEGMVYGAWLGLVGFVFPYVKI</sequence>
<proteinExistence type="predicted"/>
<keyword evidence="4" id="KW-1185">Reference proteome</keyword>
<dbReference type="Proteomes" id="UP001139263">
    <property type="component" value="Unassembled WGS sequence"/>
</dbReference>